<dbReference type="InterPro" id="IPR000169">
    <property type="entry name" value="Pept_cys_AS"/>
</dbReference>
<protein>
    <submittedName>
        <fullName evidence="8">Uncharacterized protein</fullName>
    </submittedName>
</protein>
<evidence type="ECO:0000256" key="1">
    <source>
        <dbReference type="ARBA" id="ARBA00008455"/>
    </source>
</evidence>
<dbReference type="Pfam" id="PF08246">
    <property type="entry name" value="Inhibitor_I29"/>
    <property type="match status" value="1"/>
</dbReference>
<dbReference type="AlphaFoldDB" id="A0A976M7R3"/>
<dbReference type="Pfam" id="PF00112">
    <property type="entry name" value="Peptidase_C1"/>
    <property type="match status" value="1"/>
</dbReference>
<dbReference type="Proteomes" id="UP000244803">
    <property type="component" value="Chromosome 2"/>
</dbReference>
<dbReference type="SMART" id="SM00645">
    <property type="entry name" value="Pept_C1"/>
    <property type="match status" value="1"/>
</dbReference>
<dbReference type="PANTHER" id="PTHR12411">
    <property type="entry name" value="CYSTEINE PROTEASE FAMILY C1-RELATED"/>
    <property type="match status" value="1"/>
</dbReference>
<sequence length="494" mass="56952">MREIDVERQNFENETRKYRRKIWVSIGILIVFIVLVASIISTLIYFSVKTPKSKKNDKIIPLQVPFLGKIKVVEQQNVVKKIYSPKEVEIPPLVVPSPHVEPEPEPKIVPKAEKILEADPVEVMSKESIMTNFIEIAKNKRVKIIEGDFETCSAGKCGTHNGEFVHEWKLKAVSEDLKVQSPTELEAEFDKIIRYDKHNLQYGKYYTSVLTYVQTFKIFKKNVTRVETHNKDPDRLYDMRLNAFAAYAEDFGDITFYPIKSPLFTLPKTAGVIQDFDQEIHIDWRKKDAVSEVMHQGPCGSCWAVAATDVFNSFMTIKKGRKFEMSYQQVLDCTDRTYTCERGGNHAKALDYIKKNKICLNTQNEYKKKVGICDVSDCKLDSEIVKIKRMNHDEALKYLKEKGPFLTSLETNTNFLLYDDGIYNGGCEKGRGHSIVVVGYGYDTKRKVNYWIVKNSWGKGWGEEGYFRIIDSSKMEDNVEKYHCDFTAQSYGIE</sequence>
<evidence type="ECO:0000259" key="6">
    <source>
        <dbReference type="SMART" id="SM00645"/>
    </source>
</evidence>
<keyword evidence="3" id="KW-1015">Disulfide bond</keyword>
<dbReference type="PROSITE" id="PS00139">
    <property type="entry name" value="THIOL_PROTEASE_CYS"/>
    <property type="match status" value="1"/>
</dbReference>
<dbReference type="GO" id="GO:0006508">
    <property type="term" value="P:proteolysis"/>
    <property type="evidence" value="ECO:0007669"/>
    <property type="project" value="InterPro"/>
</dbReference>
<evidence type="ECO:0000256" key="5">
    <source>
        <dbReference type="SAM" id="Phobius"/>
    </source>
</evidence>
<keyword evidence="5" id="KW-0472">Membrane</keyword>
<organism evidence="8 9">
    <name type="scientific">Theileria orientalis</name>
    <dbReference type="NCBI Taxonomy" id="68886"/>
    <lineage>
        <taxon>Eukaryota</taxon>
        <taxon>Sar</taxon>
        <taxon>Alveolata</taxon>
        <taxon>Apicomplexa</taxon>
        <taxon>Aconoidasida</taxon>
        <taxon>Piroplasmida</taxon>
        <taxon>Theileriidae</taxon>
        <taxon>Theileria</taxon>
    </lineage>
</organism>
<dbReference type="CDD" id="cd02248">
    <property type="entry name" value="Peptidase_C1A"/>
    <property type="match status" value="1"/>
</dbReference>
<dbReference type="InterPro" id="IPR013128">
    <property type="entry name" value="Peptidase_C1A"/>
</dbReference>
<keyword evidence="5" id="KW-1133">Transmembrane helix</keyword>
<feature type="transmembrane region" description="Helical" evidence="5">
    <location>
        <begin position="21"/>
        <end position="46"/>
    </location>
</feature>
<evidence type="ECO:0000313" key="8">
    <source>
        <dbReference type="EMBL" id="UKJ90130.2"/>
    </source>
</evidence>
<evidence type="ECO:0000313" key="9">
    <source>
        <dbReference type="Proteomes" id="UP000244803"/>
    </source>
</evidence>
<dbReference type="PRINTS" id="PR00705">
    <property type="entry name" value="PAPAIN"/>
</dbReference>
<accession>A0A976M7R3</accession>
<gene>
    <name evidence="8" type="ORF">MACJ_001060</name>
</gene>
<dbReference type="InterPro" id="IPR013201">
    <property type="entry name" value="Prot_inhib_I29"/>
</dbReference>
<proteinExistence type="inferred from homology"/>
<feature type="domain" description="Peptidase C1A papain C-terminal" evidence="6">
    <location>
        <begin position="278"/>
        <end position="487"/>
    </location>
</feature>
<dbReference type="EMBL" id="CP056068">
    <property type="protein sequence ID" value="UKJ90130.2"/>
    <property type="molecule type" value="Genomic_DNA"/>
</dbReference>
<keyword evidence="4" id="KW-0325">Glycoprotein</keyword>
<name>A0A976M7R3_THEOR</name>
<dbReference type="SUPFAM" id="SSF54001">
    <property type="entry name" value="Cysteine proteinases"/>
    <property type="match status" value="1"/>
</dbReference>
<comment type="similarity">
    <text evidence="1">Belongs to the peptidase C1 family.</text>
</comment>
<dbReference type="InterPro" id="IPR039417">
    <property type="entry name" value="Peptidase_C1A_papain-like"/>
</dbReference>
<evidence type="ECO:0000256" key="3">
    <source>
        <dbReference type="ARBA" id="ARBA00023157"/>
    </source>
</evidence>
<dbReference type="Gene3D" id="3.90.70.10">
    <property type="entry name" value="Cysteine proteinases"/>
    <property type="match status" value="1"/>
</dbReference>
<dbReference type="GO" id="GO:0008234">
    <property type="term" value="F:cysteine-type peptidase activity"/>
    <property type="evidence" value="ECO:0007669"/>
    <property type="project" value="InterPro"/>
</dbReference>
<evidence type="ECO:0000259" key="7">
    <source>
        <dbReference type="SMART" id="SM00848"/>
    </source>
</evidence>
<dbReference type="OrthoDB" id="423263at2759"/>
<dbReference type="SMART" id="SM00848">
    <property type="entry name" value="Inhibitor_I29"/>
    <property type="match status" value="1"/>
</dbReference>
<dbReference type="PROSITE" id="PS00640">
    <property type="entry name" value="THIOL_PROTEASE_ASN"/>
    <property type="match status" value="1"/>
</dbReference>
<reference evidence="8" key="1">
    <citation type="submission" date="2022-07" db="EMBL/GenBank/DDBJ databases">
        <title>Evaluation of T. orientalis genome assembly methods using nanopore sequencing and analysis of variation between genomes.</title>
        <authorList>
            <person name="Yam J."/>
            <person name="Micallef M.L."/>
            <person name="Liu M."/>
            <person name="Djordjevic S.P."/>
            <person name="Bogema D.R."/>
            <person name="Jenkins C."/>
        </authorList>
    </citation>
    <scope>NUCLEOTIDE SEQUENCE</scope>
    <source>
        <strain evidence="8">Fish Creek</strain>
    </source>
</reference>
<dbReference type="InterPro" id="IPR025661">
    <property type="entry name" value="Pept_asp_AS"/>
</dbReference>
<evidence type="ECO:0000256" key="4">
    <source>
        <dbReference type="ARBA" id="ARBA00023180"/>
    </source>
</evidence>
<evidence type="ECO:0000256" key="2">
    <source>
        <dbReference type="ARBA" id="ARBA00023145"/>
    </source>
</evidence>
<dbReference type="InterPro" id="IPR000668">
    <property type="entry name" value="Peptidase_C1A_C"/>
</dbReference>
<dbReference type="InterPro" id="IPR038765">
    <property type="entry name" value="Papain-like_cys_pep_sf"/>
</dbReference>
<keyword evidence="5" id="KW-0812">Transmembrane</keyword>
<feature type="domain" description="Cathepsin propeptide inhibitor" evidence="7">
    <location>
        <begin position="195"/>
        <end position="251"/>
    </location>
</feature>
<keyword evidence="2" id="KW-0865">Zymogen</keyword>